<protein>
    <submittedName>
        <fullName evidence="1">SAM-dependent methyltransferase</fullName>
    </submittedName>
</protein>
<keyword evidence="2" id="KW-1185">Reference proteome</keyword>
<accession>A0ABS1YJ07</accession>
<dbReference type="GO" id="GO:0008168">
    <property type="term" value="F:methyltransferase activity"/>
    <property type="evidence" value="ECO:0007669"/>
    <property type="project" value="UniProtKB-KW"/>
</dbReference>
<dbReference type="GO" id="GO:0032259">
    <property type="term" value="P:methylation"/>
    <property type="evidence" value="ECO:0007669"/>
    <property type="project" value="UniProtKB-KW"/>
</dbReference>
<evidence type="ECO:0000313" key="2">
    <source>
        <dbReference type="Proteomes" id="UP000622245"/>
    </source>
</evidence>
<keyword evidence="1" id="KW-0489">Methyltransferase</keyword>
<evidence type="ECO:0000313" key="1">
    <source>
        <dbReference type="EMBL" id="MBM0277406.1"/>
    </source>
</evidence>
<dbReference type="SUPFAM" id="SSF53335">
    <property type="entry name" value="S-adenosyl-L-methionine-dependent methyltransferases"/>
    <property type="match status" value="1"/>
</dbReference>
<reference evidence="1 2" key="1">
    <citation type="submission" date="2021-01" db="EMBL/GenBank/DDBJ databases">
        <title>Draft genome sequence of Micromonospora sp. strain STR1s_6.</title>
        <authorList>
            <person name="Karlyshev A."/>
            <person name="Jawad R."/>
        </authorList>
    </citation>
    <scope>NUCLEOTIDE SEQUENCE [LARGE SCALE GENOMIC DNA]</scope>
    <source>
        <strain evidence="1 2">STR1S-6</strain>
    </source>
</reference>
<dbReference type="PIRSF" id="PIRSF017393">
    <property type="entry name" value="MTase_SAV2177"/>
    <property type="match status" value="1"/>
</dbReference>
<dbReference type="Pfam" id="PF04672">
    <property type="entry name" value="Methyltransf_19"/>
    <property type="match status" value="1"/>
</dbReference>
<dbReference type="InterPro" id="IPR029063">
    <property type="entry name" value="SAM-dependent_MTases_sf"/>
</dbReference>
<organism evidence="1 2">
    <name type="scientific">Micromonospora tarensis</name>
    <dbReference type="NCBI Taxonomy" id="2806100"/>
    <lineage>
        <taxon>Bacteria</taxon>
        <taxon>Bacillati</taxon>
        <taxon>Actinomycetota</taxon>
        <taxon>Actinomycetes</taxon>
        <taxon>Micromonosporales</taxon>
        <taxon>Micromonosporaceae</taxon>
        <taxon>Micromonospora</taxon>
    </lineage>
</organism>
<proteinExistence type="predicted"/>
<keyword evidence="1" id="KW-0808">Transferase</keyword>
<dbReference type="Proteomes" id="UP000622245">
    <property type="component" value="Unassembled WGS sequence"/>
</dbReference>
<name>A0ABS1YJ07_9ACTN</name>
<gene>
    <name evidence="1" type="ORF">JM949_19460</name>
</gene>
<dbReference type="EMBL" id="JAEVHL010000101">
    <property type="protein sequence ID" value="MBM0277406.1"/>
    <property type="molecule type" value="Genomic_DNA"/>
</dbReference>
<comment type="caution">
    <text evidence="1">The sequence shown here is derived from an EMBL/GenBank/DDBJ whole genome shotgun (WGS) entry which is preliminary data.</text>
</comment>
<dbReference type="InterPro" id="IPR006764">
    <property type="entry name" value="SAM_dep_MeTrfase_SAV2177_type"/>
</dbReference>
<dbReference type="RefSeq" id="WP_203149835.1">
    <property type="nucleotide sequence ID" value="NZ_JAEVHL010000101.1"/>
</dbReference>
<sequence>MTDQQTNAPSSAGGRATFSRMYDYLLGGLQNFEADREAARQLLQAFPDAADTARSNRLFLARAVRTLAEAGIQQFLDLGSGIPTQGNVHEIAQAIDPTIRVLYVDIDPVAVVASNQILMGNPTCHAIEADFTRPQLILDALTSEDLAAVIDLSQPTALLYCSVLQLVAHDLIHSVVAPIRDRLVPGSALVISHPGTAVTDGYDKASVSTVAEVYRTKAAAQIVMRSDDQLIALFDDFALIEPGLVSLNEWRPELGESDPFVAKSMPSPMRGAVGFRQAPT</sequence>
<dbReference type="Gene3D" id="3.40.50.150">
    <property type="entry name" value="Vaccinia Virus protein VP39"/>
    <property type="match status" value="1"/>
</dbReference>